<accession>A0A6A6QJ77</accession>
<dbReference type="OrthoDB" id="2338662at2759"/>
<protein>
    <recommendedName>
        <fullName evidence="3">Glycoside hydrolase</fullName>
    </recommendedName>
</protein>
<dbReference type="EMBL" id="MU004195">
    <property type="protein sequence ID" value="KAF2491507.1"/>
    <property type="molecule type" value="Genomic_DNA"/>
</dbReference>
<dbReference type="Gene3D" id="3.20.20.80">
    <property type="entry name" value="Glycosidases"/>
    <property type="match status" value="1"/>
</dbReference>
<keyword evidence="2" id="KW-1185">Reference proteome</keyword>
<reference evidence="1" key="1">
    <citation type="journal article" date="2020" name="Stud. Mycol.">
        <title>101 Dothideomycetes genomes: a test case for predicting lifestyles and emergence of pathogens.</title>
        <authorList>
            <person name="Haridas S."/>
            <person name="Albert R."/>
            <person name="Binder M."/>
            <person name="Bloem J."/>
            <person name="Labutti K."/>
            <person name="Salamov A."/>
            <person name="Andreopoulos B."/>
            <person name="Baker S."/>
            <person name="Barry K."/>
            <person name="Bills G."/>
            <person name="Bluhm B."/>
            <person name="Cannon C."/>
            <person name="Castanera R."/>
            <person name="Culley D."/>
            <person name="Daum C."/>
            <person name="Ezra D."/>
            <person name="Gonzalez J."/>
            <person name="Henrissat B."/>
            <person name="Kuo A."/>
            <person name="Liang C."/>
            <person name="Lipzen A."/>
            <person name="Lutzoni F."/>
            <person name="Magnuson J."/>
            <person name="Mondo S."/>
            <person name="Nolan M."/>
            <person name="Ohm R."/>
            <person name="Pangilinan J."/>
            <person name="Park H.-J."/>
            <person name="Ramirez L."/>
            <person name="Alfaro M."/>
            <person name="Sun H."/>
            <person name="Tritt A."/>
            <person name="Yoshinaga Y."/>
            <person name="Zwiers L.-H."/>
            <person name="Turgeon B."/>
            <person name="Goodwin S."/>
            <person name="Spatafora J."/>
            <person name="Crous P."/>
            <person name="Grigoriev I."/>
        </authorList>
    </citation>
    <scope>NUCLEOTIDE SEQUENCE</scope>
    <source>
        <strain evidence="1">CBS 269.34</strain>
    </source>
</reference>
<name>A0A6A6QJ77_9PEZI</name>
<evidence type="ECO:0008006" key="3">
    <source>
        <dbReference type="Google" id="ProtNLM"/>
    </source>
</evidence>
<dbReference type="InterPro" id="IPR017853">
    <property type="entry name" value="GH"/>
</dbReference>
<dbReference type="SUPFAM" id="SSF51445">
    <property type="entry name" value="(Trans)glycosidases"/>
    <property type="match status" value="1"/>
</dbReference>
<dbReference type="AlphaFoldDB" id="A0A6A6QJ77"/>
<organism evidence="1 2">
    <name type="scientific">Lophium mytilinum</name>
    <dbReference type="NCBI Taxonomy" id="390894"/>
    <lineage>
        <taxon>Eukaryota</taxon>
        <taxon>Fungi</taxon>
        <taxon>Dikarya</taxon>
        <taxon>Ascomycota</taxon>
        <taxon>Pezizomycotina</taxon>
        <taxon>Dothideomycetes</taxon>
        <taxon>Pleosporomycetidae</taxon>
        <taxon>Mytilinidiales</taxon>
        <taxon>Mytilinidiaceae</taxon>
        <taxon>Lophium</taxon>
    </lineage>
</organism>
<sequence>MGPSRTLTFFALFLPAFAMAAWWWFQALVGFGVLQTSIAVNSPRGVDIWCGKAYRNTDSSFDPGGFLEEPRTTSKTPLLDLRVYPRMDRYLENDVDGSFIVDAPLSYVYGTPFSNSTFLPGTNNVIPLTTLKIQIISSNTGDVLVPWTDVGVNTTAIEIHFPLHLLPATHVPYPISVICASADGLQTFQTTTLVRVLPARNDTGSVVRVDQRYGGLEVRSSRTLGLWKGVLPFSFYTSWDWISSTITNSSSPTNLTDFRSKGFNLIHPVPPGGTDPFNHTVFSRFLDICDELEIYVMYDMRHTYQNHSSLTAQIASLQSHPSLLLYYTADEPDGQTDPLNATSTAYGWLQEADPYHPVSLVLNCANFHFGEYTAGADIILEDTYPLATNNTYSVVYDTACNTTYGCCGCDNCHAYDAAYPAYVANPFLDVSNRIQTYGKYQEWLGLAALAEQGKGRKSIWGVPQAFYDQGSFWKRWPTGKEEAVMAALRLNHGAKGVVAWIYPTDGAVEEAMSGLARVVTGDLVKAFLLYTMPVDGVVEGVGAGLVDVKFWWGGEVGGKALVTLMYMGYSSTASGVELSLPGRRVGVVESVLYGSHGWSVEDGKLIKQGGLEALEVGIFLVEIRGGY</sequence>
<proteinExistence type="predicted"/>
<dbReference type="Proteomes" id="UP000799750">
    <property type="component" value="Unassembled WGS sequence"/>
</dbReference>
<gene>
    <name evidence="1" type="ORF">BU16DRAFT_515900</name>
</gene>
<evidence type="ECO:0000313" key="2">
    <source>
        <dbReference type="Proteomes" id="UP000799750"/>
    </source>
</evidence>
<evidence type="ECO:0000313" key="1">
    <source>
        <dbReference type="EMBL" id="KAF2491507.1"/>
    </source>
</evidence>